<evidence type="ECO:0000313" key="2">
    <source>
        <dbReference type="EMBL" id="MFC0316994.1"/>
    </source>
</evidence>
<keyword evidence="1" id="KW-0732">Signal</keyword>
<reference evidence="2 3" key="1">
    <citation type="submission" date="2024-09" db="EMBL/GenBank/DDBJ databases">
        <authorList>
            <person name="Sun Q."/>
            <person name="Mori K."/>
        </authorList>
    </citation>
    <scope>NUCLEOTIDE SEQUENCE [LARGE SCALE GENOMIC DNA]</scope>
    <source>
        <strain evidence="2 3">CCM 7765</strain>
    </source>
</reference>
<organism evidence="2 3">
    <name type="scientific">Olivibacter oleidegradans</name>
    <dbReference type="NCBI Taxonomy" id="760123"/>
    <lineage>
        <taxon>Bacteria</taxon>
        <taxon>Pseudomonadati</taxon>
        <taxon>Bacteroidota</taxon>
        <taxon>Sphingobacteriia</taxon>
        <taxon>Sphingobacteriales</taxon>
        <taxon>Sphingobacteriaceae</taxon>
        <taxon>Olivibacter</taxon>
    </lineage>
</organism>
<evidence type="ECO:0008006" key="4">
    <source>
        <dbReference type="Google" id="ProtNLM"/>
    </source>
</evidence>
<gene>
    <name evidence="2" type="ORF">ACFFI0_01690</name>
</gene>
<accession>A0ABV6HEH5</accession>
<sequence>MKYLKEKSYTLFYKTTVSVTLLLAYSVGAASQEIDAPVKVTAYVGVVHPIVTYASGDFTPNFKDRYVVGMPTGINIRRDGHLGFSLEMVPYISVQHGKSRMSNFLFHPGALFPLGKGFTFIGRAAFETSGRFGFTPVLSKVITKGHSGNLFLAVPVPIRFGNEHTASVTAAFQFGFIF</sequence>
<feature type="signal peptide" evidence="1">
    <location>
        <begin position="1"/>
        <end position="29"/>
    </location>
</feature>
<dbReference type="Proteomes" id="UP001589774">
    <property type="component" value="Unassembled WGS sequence"/>
</dbReference>
<dbReference type="RefSeq" id="WP_149105065.1">
    <property type="nucleotide sequence ID" value="NZ_JBHLWO010000001.1"/>
</dbReference>
<protein>
    <recommendedName>
        <fullName evidence="4">Outer membrane protein beta-barrel domain-containing protein</fullName>
    </recommendedName>
</protein>
<dbReference type="EMBL" id="JBHLWO010000001">
    <property type="protein sequence ID" value="MFC0316994.1"/>
    <property type="molecule type" value="Genomic_DNA"/>
</dbReference>
<feature type="chain" id="PRO_5046987964" description="Outer membrane protein beta-barrel domain-containing protein" evidence="1">
    <location>
        <begin position="30"/>
        <end position="178"/>
    </location>
</feature>
<name>A0ABV6HEH5_9SPHI</name>
<comment type="caution">
    <text evidence="2">The sequence shown here is derived from an EMBL/GenBank/DDBJ whole genome shotgun (WGS) entry which is preliminary data.</text>
</comment>
<keyword evidence="3" id="KW-1185">Reference proteome</keyword>
<evidence type="ECO:0000313" key="3">
    <source>
        <dbReference type="Proteomes" id="UP001589774"/>
    </source>
</evidence>
<proteinExistence type="predicted"/>
<evidence type="ECO:0000256" key="1">
    <source>
        <dbReference type="SAM" id="SignalP"/>
    </source>
</evidence>